<dbReference type="PANTHER" id="PTHR21299">
    <property type="entry name" value="CYTIDYLATE KINASE/PANTOATE-BETA-ALANINE LIGASE"/>
    <property type="match status" value="1"/>
</dbReference>
<dbReference type="GO" id="GO:0004592">
    <property type="term" value="F:pantoate-beta-alanine ligase activity"/>
    <property type="evidence" value="ECO:0007669"/>
    <property type="project" value="UniProtKB-UniRule"/>
</dbReference>
<feature type="binding site" evidence="8">
    <location>
        <begin position="27"/>
        <end position="34"/>
    </location>
    <ligand>
        <name>ATP</name>
        <dbReference type="ChEBI" id="CHEBI:30616"/>
    </ligand>
</feature>
<feature type="binding site" evidence="8">
    <location>
        <begin position="185"/>
        <end position="188"/>
    </location>
    <ligand>
        <name>ATP</name>
        <dbReference type="ChEBI" id="CHEBI:30616"/>
    </ligand>
</feature>
<dbReference type="InterPro" id="IPR003721">
    <property type="entry name" value="Pantoate_ligase"/>
</dbReference>
<feature type="binding site" evidence="8">
    <location>
        <position position="60"/>
    </location>
    <ligand>
        <name>(R)-pantoate</name>
        <dbReference type="ChEBI" id="CHEBI:15980"/>
    </ligand>
</feature>
<comment type="catalytic activity">
    <reaction evidence="7 8">
        <text>(R)-pantoate + beta-alanine + ATP = (R)-pantothenate + AMP + diphosphate + H(+)</text>
        <dbReference type="Rhea" id="RHEA:10912"/>
        <dbReference type="ChEBI" id="CHEBI:15378"/>
        <dbReference type="ChEBI" id="CHEBI:15980"/>
        <dbReference type="ChEBI" id="CHEBI:29032"/>
        <dbReference type="ChEBI" id="CHEBI:30616"/>
        <dbReference type="ChEBI" id="CHEBI:33019"/>
        <dbReference type="ChEBI" id="CHEBI:57966"/>
        <dbReference type="ChEBI" id="CHEBI:456215"/>
        <dbReference type="EC" id="6.3.2.1"/>
    </reaction>
</comment>
<dbReference type="Proteomes" id="UP000001700">
    <property type="component" value="Plasmid pPAN"/>
</dbReference>
<name>D4G920_RIEPU</name>
<dbReference type="GO" id="GO:0005524">
    <property type="term" value="F:ATP binding"/>
    <property type="evidence" value="ECO:0007669"/>
    <property type="project" value="UniProtKB-KW"/>
</dbReference>
<evidence type="ECO:0000313" key="9">
    <source>
        <dbReference type="EMBL" id="ADD79959.1"/>
    </source>
</evidence>
<dbReference type="RefSeq" id="WP_013034929.1">
    <property type="nucleotide sequence ID" value="NC_013962.1"/>
</dbReference>
<proteinExistence type="inferred from homology"/>
<dbReference type="EC" id="6.3.2.1" evidence="8"/>
<keyword evidence="3 8" id="KW-0436">Ligase</keyword>
<dbReference type="Pfam" id="PF02569">
    <property type="entry name" value="Pantoate_ligase"/>
    <property type="match status" value="1"/>
</dbReference>
<protein>
    <recommendedName>
        <fullName evidence="8">Pantothenate synthetase</fullName>
        <shortName evidence="8">PS</shortName>
        <ecNumber evidence="8">6.3.2.1</ecNumber>
    </recommendedName>
    <alternativeName>
        <fullName evidence="8">Pantoate--beta-alanine ligase</fullName>
    </alternativeName>
    <alternativeName>
        <fullName evidence="8">Pantoate-activating enzyme</fullName>
    </alternativeName>
</protein>
<keyword evidence="9" id="KW-0614">Plasmid</keyword>
<keyword evidence="4 8" id="KW-0566">Pantothenate biosynthesis</keyword>
<dbReference type="KEGG" id="rip:RIEPE_A0002"/>
<gene>
    <name evidence="8 9" type="primary">panC</name>
    <name evidence="9" type="ordered locus">RIEPE_A0002</name>
</gene>
<comment type="similarity">
    <text evidence="2 8">Belongs to the pantothenate synthetase family.</text>
</comment>
<comment type="function">
    <text evidence="8">Catalyzes the condensation of pantoate with beta-alanine in an ATP-dependent reaction via a pantoyl-adenylate intermediate.</text>
</comment>
<comment type="subcellular location">
    <subcellularLocation>
        <location evidence="8">Cytoplasm</location>
    </subcellularLocation>
</comment>
<dbReference type="EMBL" id="CP001086">
    <property type="protein sequence ID" value="ADD79959.1"/>
    <property type="molecule type" value="Genomic_DNA"/>
</dbReference>
<sequence>MFLEKSIISCRKKLNSVSCPIIFVPTMGNLHEGHLRMISFAKKRRSSDFLVVSIFVNPIQFEREEDYISYPRTIDSDLRLLDALGVVDLVFFPEESQMYPNGTSRITLVNHPISEELEGFFRPGHFSGVGTILVKFFNIIRPSYLYLGEKDYQQLLMVRKLVIDLDYPLKVVGFPIVRDKEGLAYSSRNSLLSKEERLVAFRLNSTLNEVVEQFTSKNLLSEKDLSRHFQRRISRFGFVVESFLVRDSLSLLPISSDSRKVIFLASVWLGSVRLIDNKCVSMNSHT</sequence>
<geneLocation type="plasmid" evidence="9 10">
    <name>pPAN</name>
</geneLocation>
<feature type="binding site" evidence="8">
    <location>
        <position position="177"/>
    </location>
    <ligand>
        <name>ATP</name>
        <dbReference type="ChEBI" id="CHEBI:30616"/>
    </ligand>
</feature>
<dbReference type="SUPFAM" id="SSF52374">
    <property type="entry name" value="Nucleotidylyl transferase"/>
    <property type="match status" value="1"/>
</dbReference>
<comment type="miscellaneous">
    <text evidence="8">The reaction proceeds by a bi uni uni bi ping pong mechanism.</text>
</comment>
<evidence type="ECO:0000256" key="3">
    <source>
        <dbReference type="ARBA" id="ARBA00022598"/>
    </source>
</evidence>
<dbReference type="InterPro" id="IPR042176">
    <property type="entry name" value="Pantoate_ligase_C"/>
</dbReference>
<dbReference type="NCBIfam" id="TIGR00018">
    <property type="entry name" value="panC"/>
    <property type="match status" value="1"/>
</dbReference>
<organism evidence="9 10">
    <name type="scientific">Riesia pediculicola (strain USDA)</name>
    <dbReference type="NCBI Taxonomy" id="515618"/>
    <lineage>
        <taxon>Bacteria</taxon>
        <taxon>Pseudomonadati</taxon>
        <taxon>Pseudomonadota</taxon>
        <taxon>Gammaproteobacteria</taxon>
        <taxon>Enterobacterales</taxon>
        <taxon>Enterobacteriaceae</taxon>
        <taxon>Candidatus Riesia</taxon>
    </lineage>
</organism>
<feature type="binding site" evidence="8">
    <location>
        <position position="60"/>
    </location>
    <ligand>
        <name>beta-alanine</name>
        <dbReference type="ChEBI" id="CHEBI:57966"/>
    </ligand>
</feature>
<dbReference type="OrthoDB" id="9773087at2"/>
<evidence type="ECO:0000256" key="2">
    <source>
        <dbReference type="ARBA" id="ARBA00009256"/>
    </source>
</evidence>
<evidence type="ECO:0000256" key="8">
    <source>
        <dbReference type="HAMAP-Rule" id="MF_00158"/>
    </source>
</evidence>
<dbReference type="UniPathway" id="UPA00028">
    <property type="reaction ID" value="UER00005"/>
</dbReference>
<dbReference type="HOGENOM" id="CLU_047148_0_0_6"/>
<evidence type="ECO:0000256" key="1">
    <source>
        <dbReference type="ARBA" id="ARBA00004990"/>
    </source>
</evidence>
<evidence type="ECO:0000313" key="10">
    <source>
        <dbReference type="Proteomes" id="UP000001700"/>
    </source>
</evidence>
<dbReference type="GO" id="GO:0005829">
    <property type="term" value="C:cytosol"/>
    <property type="evidence" value="ECO:0007669"/>
    <property type="project" value="TreeGrafter"/>
</dbReference>
<dbReference type="eggNOG" id="COG0414">
    <property type="taxonomic scope" value="Bacteria"/>
</dbReference>
<dbReference type="InterPro" id="IPR014729">
    <property type="entry name" value="Rossmann-like_a/b/a_fold"/>
</dbReference>
<keyword evidence="8" id="KW-0963">Cytoplasm</keyword>
<feature type="binding site" evidence="8">
    <location>
        <begin position="148"/>
        <end position="151"/>
    </location>
    <ligand>
        <name>ATP</name>
        <dbReference type="ChEBI" id="CHEBI:30616"/>
    </ligand>
</feature>
<evidence type="ECO:0000256" key="4">
    <source>
        <dbReference type="ARBA" id="ARBA00022655"/>
    </source>
</evidence>
<accession>D4G920</accession>
<evidence type="ECO:0000256" key="6">
    <source>
        <dbReference type="ARBA" id="ARBA00022840"/>
    </source>
</evidence>
<keyword evidence="6 8" id="KW-0067">ATP-binding</keyword>
<dbReference type="Gene3D" id="3.30.1300.10">
    <property type="entry name" value="Pantoate-beta-alanine ligase, C-terminal domain"/>
    <property type="match status" value="1"/>
</dbReference>
<dbReference type="GO" id="GO:0015940">
    <property type="term" value="P:pantothenate biosynthetic process"/>
    <property type="evidence" value="ECO:0007669"/>
    <property type="project" value="UniProtKB-UniRule"/>
</dbReference>
<comment type="pathway">
    <text evidence="1 8">Cofactor biosynthesis; (R)-pantothenate biosynthesis; (R)-pantothenate from (R)-pantoate and beta-alanine: step 1/1.</text>
</comment>
<keyword evidence="10" id="KW-1185">Reference proteome</keyword>
<evidence type="ECO:0000256" key="7">
    <source>
        <dbReference type="ARBA" id="ARBA00048258"/>
    </source>
</evidence>
<dbReference type="Gene3D" id="3.40.50.620">
    <property type="entry name" value="HUPs"/>
    <property type="match status" value="1"/>
</dbReference>
<dbReference type="HAMAP" id="MF_00158">
    <property type="entry name" value="PanC"/>
    <property type="match status" value="1"/>
</dbReference>
<dbReference type="PANTHER" id="PTHR21299:SF1">
    <property type="entry name" value="PANTOATE--BETA-ALANINE LIGASE"/>
    <property type="match status" value="1"/>
</dbReference>
<reference evidence="9" key="1">
    <citation type="submission" date="2008-05" db="EMBL/GenBank/DDBJ databases">
        <title>Genome sequence of Riesia pediculicola USDA.</title>
        <authorList>
            <person name="Kirkness E.F."/>
        </authorList>
    </citation>
    <scope>NUCLEOTIDE SEQUENCE [LARGE SCALE GENOMIC DNA]</scope>
    <source>
        <strain evidence="9">USDA</strain>
        <plasmid evidence="9">pPAN</plasmid>
    </source>
</reference>
<keyword evidence="5 8" id="KW-0547">Nucleotide-binding</keyword>
<feature type="active site" description="Proton donor" evidence="8">
    <location>
        <position position="34"/>
    </location>
</feature>
<comment type="subunit">
    <text evidence="8">Homodimer.</text>
</comment>
<feature type="binding site" evidence="8">
    <location>
        <position position="154"/>
    </location>
    <ligand>
        <name>(R)-pantoate</name>
        <dbReference type="ChEBI" id="CHEBI:15980"/>
    </ligand>
</feature>
<evidence type="ECO:0000256" key="5">
    <source>
        <dbReference type="ARBA" id="ARBA00022741"/>
    </source>
</evidence>
<dbReference type="AlphaFoldDB" id="D4G920"/>